<dbReference type="Proteomes" id="UP000018680">
    <property type="component" value="Chromosome"/>
</dbReference>
<gene>
    <name evidence="1" type="ORF">L21SP2_1550</name>
</gene>
<dbReference type="STRING" id="1307761.L21SP2_1550"/>
<dbReference type="EMBL" id="CP006939">
    <property type="protein sequence ID" value="AHC14943.1"/>
    <property type="molecule type" value="Genomic_DNA"/>
</dbReference>
<dbReference type="AlphaFoldDB" id="V5WGN0"/>
<keyword evidence="2" id="KW-1185">Reference proteome</keyword>
<sequence length="66" mass="6536">MLPAPEIKDYGKMGILSGNTAVSGILPGGGNEGGHVGGWGSAIVFGIQVNGLFTSGTVSGKRLLHG</sequence>
<organism evidence="1 2">
    <name type="scientific">Salinispira pacifica</name>
    <dbReference type="NCBI Taxonomy" id="1307761"/>
    <lineage>
        <taxon>Bacteria</taxon>
        <taxon>Pseudomonadati</taxon>
        <taxon>Spirochaetota</taxon>
        <taxon>Spirochaetia</taxon>
        <taxon>Spirochaetales</taxon>
        <taxon>Spirochaetaceae</taxon>
        <taxon>Salinispira</taxon>
    </lineage>
</organism>
<reference evidence="1 2" key="1">
    <citation type="journal article" date="2015" name="Stand. Genomic Sci.">
        <title>Complete genome sequence and description of Salinispira pacifica gen. nov., sp. nov., a novel spirochaete isolated form a hypersaline microbial mat.</title>
        <authorList>
            <person name="Ben Hania W."/>
            <person name="Joseph M."/>
            <person name="Schumann P."/>
            <person name="Bunk B."/>
            <person name="Fiebig A."/>
            <person name="Sproer C."/>
            <person name="Klenk H.P."/>
            <person name="Fardeau M.L."/>
            <person name="Spring S."/>
        </authorList>
    </citation>
    <scope>NUCLEOTIDE SEQUENCE [LARGE SCALE GENOMIC DNA]</scope>
    <source>
        <strain evidence="1 2">L21-RPul-D2</strain>
    </source>
</reference>
<proteinExistence type="predicted"/>
<evidence type="ECO:0000313" key="1">
    <source>
        <dbReference type="EMBL" id="AHC14943.1"/>
    </source>
</evidence>
<dbReference type="KEGG" id="slr:L21SP2_1550"/>
<evidence type="ECO:0000313" key="2">
    <source>
        <dbReference type="Proteomes" id="UP000018680"/>
    </source>
</evidence>
<accession>V5WGN0</accession>
<protein>
    <submittedName>
        <fullName evidence="1">Uncharacterized protein</fullName>
    </submittedName>
</protein>
<dbReference type="HOGENOM" id="CLU_2828735_0_0_12"/>
<name>V5WGN0_9SPIO</name>